<dbReference type="RefSeq" id="WP_245809413.1">
    <property type="nucleotide sequence ID" value="NZ_LT828548.1"/>
</dbReference>
<dbReference type="Pfam" id="PF00037">
    <property type="entry name" value="Fer4"/>
    <property type="match status" value="1"/>
</dbReference>
<dbReference type="GO" id="GO:0046872">
    <property type="term" value="F:metal ion binding"/>
    <property type="evidence" value="ECO:0007669"/>
    <property type="project" value="UniProtKB-KW"/>
</dbReference>
<feature type="transmembrane region" description="Helical" evidence="8">
    <location>
        <begin position="64"/>
        <end position="85"/>
    </location>
</feature>
<evidence type="ECO:0000256" key="8">
    <source>
        <dbReference type="SAM" id="Phobius"/>
    </source>
</evidence>
<keyword evidence="3" id="KW-0479">Metal-binding</keyword>
<feature type="domain" description="4Fe-4S ferredoxin-type" evidence="9">
    <location>
        <begin position="444"/>
        <end position="475"/>
    </location>
</feature>
<dbReference type="Pfam" id="PF13187">
    <property type="entry name" value="Fer4_9"/>
    <property type="match status" value="1"/>
</dbReference>
<feature type="domain" description="4Fe-4S ferredoxin-type" evidence="9">
    <location>
        <begin position="279"/>
        <end position="308"/>
    </location>
</feature>
<dbReference type="InterPro" id="IPR051684">
    <property type="entry name" value="Electron_Trans/Redox"/>
</dbReference>
<dbReference type="AlphaFoldDB" id="A0A1W1H753"/>
<feature type="domain" description="4Fe-4S ferredoxin-type" evidence="9">
    <location>
        <begin position="568"/>
        <end position="600"/>
    </location>
</feature>
<reference evidence="10 11" key="1">
    <citation type="submission" date="2017-03" db="EMBL/GenBank/DDBJ databases">
        <authorList>
            <person name="Afonso C.L."/>
            <person name="Miller P.J."/>
            <person name="Scott M.A."/>
            <person name="Spackman E."/>
            <person name="Goraichik I."/>
            <person name="Dimitrov K.M."/>
            <person name="Suarez D.L."/>
            <person name="Swayne D.E."/>
        </authorList>
    </citation>
    <scope>NUCLEOTIDE SEQUENCE [LARGE SCALE GENOMIC DNA]</scope>
    <source>
        <strain evidence="10">PRJEB14757</strain>
    </source>
</reference>
<dbReference type="Pfam" id="PF12838">
    <property type="entry name" value="Fer4_7"/>
    <property type="match status" value="1"/>
</dbReference>
<evidence type="ECO:0000256" key="7">
    <source>
        <dbReference type="SAM" id="MobiDB-lite"/>
    </source>
</evidence>
<accession>A0A1W1H753</accession>
<protein>
    <submittedName>
        <fullName evidence="10">4Fe-4S ferredoxin iron-sulfur binding domain-containing protein</fullName>
    </submittedName>
</protein>
<keyword evidence="4" id="KW-0249">Electron transport</keyword>
<dbReference type="PROSITE" id="PS00198">
    <property type="entry name" value="4FE4S_FER_1"/>
    <property type="match status" value="3"/>
</dbReference>
<dbReference type="GO" id="GO:0051539">
    <property type="term" value="F:4 iron, 4 sulfur cluster binding"/>
    <property type="evidence" value="ECO:0007669"/>
    <property type="project" value="UniProtKB-KW"/>
</dbReference>
<name>A0A1W1H753_9BACT</name>
<proteinExistence type="predicted"/>
<dbReference type="CDD" id="cd16373">
    <property type="entry name" value="DMSOR_beta_like"/>
    <property type="match status" value="1"/>
</dbReference>
<dbReference type="PANTHER" id="PTHR30176">
    <property type="entry name" value="FERREDOXIN-TYPE PROTEIN NAPH"/>
    <property type="match status" value="1"/>
</dbReference>
<keyword evidence="5" id="KW-0408">Iron</keyword>
<dbReference type="STRING" id="1246637.MTBBW1_1300004"/>
<feature type="transmembrane region" description="Helical" evidence="8">
    <location>
        <begin position="21"/>
        <end position="44"/>
    </location>
</feature>
<keyword evidence="8" id="KW-0812">Transmembrane</keyword>
<dbReference type="GO" id="GO:0005886">
    <property type="term" value="C:plasma membrane"/>
    <property type="evidence" value="ECO:0007669"/>
    <property type="project" value="TreeGrafter"/>
</dbReference>
<evidence type="ECO:0000256" key="2">
    <source>
        <dbReference type="ARBA" id="ARBA00022485"/>
    </source>
</evidence>
<evidence type="ECO:0000259" key="9">
    <source>
        <dbReference type="PROSITE" id="PS51379"/>
    </source>
</evidence>
<gene>
    <name evidence="10" type="ORF">MTBBW1_1300004</name>
</gene>
<keyword evidence="8" id="KW-0472">Membrane</keyword>
<feature type="domain" description="4Fe-4S ferredoxin-type" evidence="9">
    <location>
        <begin position="530"/>
        <end position="559"/>
    </location>
</feature>
<sequence length="626" mass="69771">MNKFDLNIDKTVMKLRYLKTLRMVIAVVFFMLTAFIFLDFRAMGTRAIAGEVLYLQFVPSMLNFLNHAAIGAAGFILVLSFTLLFGRIYCSTVCPLGTLQDIISRMTRTRITGQGKKQKRQRFTFTRPQTMLRYGVFSLTALFFIAGSGLLLNFLDPFSNFGRIFTNIVRPLLLAANNLIAHLAEYLGSNILYQVQWQRVAPVSMGILIAVAISLAVLALVGWLSARHGRLYCNSICPVGTLLGLFAKISLLRIQIESSSCIDCRQCQWVCKAGCIDLTTKSIDISRCVACYNCLAVCPSNALQIKNHWQQHNRRELQQRNRRQLQHHNRQELQQHNRQELQQHNRQELQQHNRQEIPKPRRREFILGMTLGCIGVPTGHMGMTSGLMAMTSGFMSMPTGLMGMPTGFMEMTVGKVYAESTGQLLQSRPTTIPEKRTSPVSPPGSVSIGHFTSTCTACHLCVSICPSGILVPSFLTYGISGLTQPHMNFQSGHCNYECTACTEVCPSGAILPISKEKKKLTQIGVAKFIKENCVVYTDNTNCGACSEHCPTKAVHMVPYHNAKGRKLVIPKINESICVGCGGCEHACPTKPYRAIYIDGNPVHRVAEKPVEKILEQKMDGNEDFPF</sequence>
<evidence type="ECO:0000256" key="1">
    <source>
        <dbReference type="ARBA" id="ARBA00022448"/>
    </source>
</evidence>
<dbReference type="InterPro" id="IPR017896">
    <property type="entry name" value="4Fe4S_Fe-S-bd"/>
</dbReference>
<feature type="transmembrane region" description="Helical" evidence="8">
    <location>
        <begin position="131"/>
        <end position="155"/>
    </location>
</feature>
<dbReference type="PROSITE" id="PS51379">
    <property type="entry name" value="4FE4S_FER_2"/>
    <property type="match status" value="6"/>
</dbReference>
<dbReference type="Gene3D" id="3.30.70.20">
    <property type="match status" value="2"/>
</dbReference>
<feature type="domain" description="4Fe-4S ferredoxin-type" evidence="9">
    <location>
        <begin position="252"/>
        <end position="278"/>
    </location>
</feature>
<feature type="domain" description="4Fe-4S ferredoxin-type" evidence="9">
    <location>
        <begin position="483"/>
        <end position="516"/>
    </location>
</feature>
<evidence type="ECO:0000256" key="3">
    <source>
        <dbReference type="ARBA" id="ARBA00022723"/>
    </source>
</evidence>
<dbReference type="SUPFAM" id="SSF54862">
    <property type="entry name" value="4Fe-4S ferredoxins"/>
    <property type="match status" value="2"/>
</dbReference>
<evidence type="ECO:0000313" key="11">
    <source>
        <dbReference type="Proteomes" id="UP000191931"/>
    </source>
</evidence>
<dbReference type="Pfam" id="PF12801">
    <property type="entry name" value="Fer4_5"/>
    <property type="match status" value="2"/>
</dbReference>
<dbReference type="Proteomes" id="UP000191931">
    <property type="component" value="Unassembled WGS sequence"/>
</dbReference>
<evidence type="ECO:0000256" key="5">
    <source>
        <dbReference type="ARBA" id="ARBA00023004"/>
    </source>
</evidence>
<keyword evidence="6" id="KW-0411">Iron-sulfur</keyword>
<keyword evidence="2" id="KW-0004">4Fe-4S</keyword>
<keyword evidence="11" id="KW-1185">Reference proteome</keyword>
<evidence type="ECO:0000256" key="4">
    <source>
        <dbReference type="ARBA" id="ARBA00022982"/>
    </source>
</evidence>
<feature type="compositionally biased region" description="Basic and acidic residues" evidence="7">
    <location>
        <begin position="329"/>
        <end position="358"/>
    </location>
</feature>
<organism evidence="10 11">
    <name type="scientific">Desulfamplus magnetovallimortis</name>
    <dbReference type="NCBI Taxonomy" id="1246637"/>
    <lineage>
        <taxon>Bacteria</taxon>
        <taxon>Pseudomonadati</taxon>
        <taxon>Thermodesulfobacteriota</taxon>
        <taxon>Desulfobacteria</taxon>
        <taxon>Desulfobacterales</taxon>
        <taxon>Desulfobacteraceae</taxon>
        <taxon>Desulfamplus</taxon>
    </lineage>
</organism>
<evidence type="ECO:0000256" key="6">
    <source>
        <dbReference type="ARBA" id="ARBA00023014"/>
    </source>
</evidence>
<evidence type="ECO:0000313" key="10">
    <source>
        <dbReference type="EMBL" id="SLM28264.1"/>
    </source>
</evidence>
<feature type="region of interest" description="Disordered" evidence="7">
    <location>
        <begin position="320"/>
        <end position="358"/>
    </location>
</feature>
<dbReference type="InterPro" id="IPR017900">
    <property type="entry name" value="4Fe4S_Fe_S_CS"/>
</dbReference>
<keyword evidence="8" id="KW-1133">Transmembrane helix</keyword>
<feature type="transmembrane region" description="Helical" evidence="8">
    <location>
        <begin position="203"/>
        <end position="224"/>
    </location>
</feature>
<dbReference type="Gene3D" id="3.30.70.3270">
    <property type="match status" value="1"/>
</dbReference>
<dbReference type="EMBL" id="FWEV01000036">
    <property type="protein sequence ID" value="SLM28264.1"/>
    <property type="molecule type" value="Genomic_DNA"/>
</dbReference>
<dbReference type="PANTHER" id="PTHR30176:SF3">
    <property type="entry name" value="FERREDOXIN-TYPE PROTEIN NAPH"/>
    <property type="match status" value="1"/>
</dbReference>
<keyword evidence="1" id="KW-0813">Transport</keyword>